<dbReference type="Pfam" id="PF24082">
    <property type="entry name" value="SPEF2_C"/>
    <property type="match status" value="1"/>
</dbReference>
<dbReference type="Proteomes" id="UP000694701">
    <property type="component" value="Unplaced"/>
</dbReference>
<dbReference type="Pfam" id="PF22946">
    <property type="entry name" value="SPEF2_D5"/>
    <property type="match status" value="1"/>
</dbReference>
<proteinExistence type="predicted"/>
<dbReference type="GO" id="GO:0097225">
    <property type="term" value="C:sperm midpiece"/>
    <property type="evidence" value="ECO:0007669"/>
    <property type="project" value="TreeGrafter"/>
</dbReference>
<accession>A0A8C2DWD9</accession>
<dbReference type="InterPro" id="IPR036872">
    <property type="entry name" value="CH_dom_sf"/>
</dbReference>
<dbReference type="GO" id="GO:0002177">
    <property type="term" value="C:manchette"/>
    <property type="evidence" value="ECO:0007669"/>
    <property type="project" value="TreeGrafter"/>
</dbReference>
<dbReference type="Gene3D" id="1.10.418.10">
    <property type="entry name" value="Calponin-like domain"/>
    <property type="match status" value="1"/>
</dbReference>
<dbReference type="InterPro" id="IPR054517">
    <property type="entry name" value="SPEF2_D5"/>
</dbReference>
<dbReference type="PANTHER" id="PTHR14919:SF0">
    <property type="entry name" value="SPERM FLAGELLAR PROTEIN 2"/>
    <property type="match status" value="1"/>
</dbReference>
<dbReference type="InterPro" id="IPR052634">
    <property type="entry name" value="Sperm_flagellar-bone_growth"/>
</dbReference>
<organism evidence="4 5">
    <name type="scientific">Cyprinus carpio</name>
    <name type="common">Common carp</name>
    <dbReference type="NCBI Taxonomy" id="7962"/>
    <lineage>
        <taxon>Eukaryota</taxon>
        <taxon>Metazoa</taxon>
        <taxon>Chordata</taxon>
        <taxon>Craniata</taxon>
        <taxon>Vertebrata</taxon>
        <taxon>Euteleostomi</taxon>
        <taxon>Actinopterygii</taxon>
        <taxon>Neopterygii</taxon>
        <taxon>Teleostei</taxon>
        <taxon>Ostariophysi</taxon>
        <taxon>Cypriniformes</taxon>
        <taxon>Cyprinidae</taxon>
        <taxon>Cyprininae</taxon>
        <taxon>Cyprinus</taxon>
    </lineage>
</organism>
<protein>
    <submittedName>
        <fullName evidence="4">Sperm flagellar 2</fullName>
    </submittedName>
</protein>
<evidence type="ECO:0000313" key="5">
    <source>
        <dbReference type="Proteomes" id="UP000694701"/>
    </source>
</evidence>
<dbReference type="PROSITE" id="PS50021">
    <property type="entry name" value="CH"/>
    <property type="match status" value="1"/>
</dbReference>
<feature type="domain" description="Calponin-homology (CH)" evidence="3">
    <location>
        <begin position="1"/>
        <end position="105"/>
    </location>
</feature>
<dbReference type="GO" id="GO:0007288">
    <property type="term" value="P:sperm axoneme assembly"/>
    <property type="evidence" value="ECO:0007669"/>
    <property type="project" value="TreeGrafter"/>
</dbReference>
<evidence type="ECO:0000259" key="3">
    <source>
        <dbReference type="PROSITE" id="PS50021"/>
    </source>
</evidence>
<dbReference type="InterPro" id="IPR056199">
    <property type="entry name" value="SPEF2_C"/>
</dbReference>
<dbReference type="InterPro" id="IPR001715">
    <property type="entry name" value="CH_dom"/>
</dbReference>
<feature type="coiled-coil region" evidence="1">
    <location>
        <begin position="168"/>
        <end position="196"/>
    </location>
</feature>
<evidence type="ECO:0000256" key="2">
    <source>
        <dbReference type="SAM" id="MobiDB-lite"/>
    </source>
</evidence>
<dbReference type="Pfam" id="PF06294">
    <property type="entry name" value="CH_2"/>
    <property type="match status" value="1"/>
</dbReference>
<name>A0A8C2DWD9_CYPCA</name>
<dbReference type="InterPro" id="IPR010441">
    <property type="entry name" value="CH_2"/>
</dbReference>
<dbReference type="InterPro" id="IPR027417">
    <property type="entry name" value="P-loop_NTPase"/>
</dbReference>
<dbReference type="Ensembl" id="ENSCCRT00020035273.1">
    <property type="protein sequence ID" value="ENSCCRP00020032259.1"/>
    <property type="gene ID" value="ENSCCRG00020014578.1"/>
</dbReference>
<feature type="region of interest" description="Disordered" evidence="2">
    <location>
        <begin position="635"/>
        <end position="664"/>
    </location>
</feature>
<evidence type="ECO:0000256" key="1">
    <source>
        <dbReference type="SAM" id="Coils"/>
    </source>
</evidence>
<reference evidence="4" key="1">
    <citation type="submission" date="2025-08" db="UniProtKB">
        <authorList>
            <consortium name="Ensembl"/>
        </authorList>
    </citation>
    <scope>IDENTIFICATION</scope>
</reference>
<sequence length="1475" mass="170119">MSDIICQWLNVELRLSKVTEPYSFTRDFANGYLIGEILHRYELQDDFHLFSKQSTANAKLNNFTRIEPTLQLLGVPFDLAMAKAVMQGRQGAATHLLYQLYIQLQKKKKSGLTATAMEVMQPAATARLHRVENSIYTERLKTVVKRETDLKMQKIAKHFHKRGQAMYNRSVMAELLKEEDRLKRQEERRLRDIEKHRQARRKQHEIMIQIQSAIVQIPKPPHARTSRASEKQLQFRKNGRVTQPMSTVDKEQWNKEYIESIRQRLEEDSAAREQREMRRRRALMEQLQAHEEVLREEQMVSRLMRQTQQEKRITVQLMQIKQQKEVLRQNRIFQERQYQERRLRDFQEALDREAVLALQERLERSEEIRMERELHKQLVAERAQARYRKHFEICRGILEQIVDLATKAGEYRLLTANLIPVKLMQEWMELFFNGKPLYEVASVDPAPADPTPEQIIELEKLHILNNQDYNEYVAMKGEWVWHEEGESQAPPVNDILDHVLSRLQSLIVPLSVSTPPPLFPRFTIRACMLGKSYSGKTTCLAKISNALGLYVLSANSLIQDALLAYQQDKQAWSLRAQRGAAVEQALRTGKAVPDQLLVDIIVDAIRNIPADSGWILDGFPVDITQAQMLEKALNRTESDQAETKTHSNSATDKNSPKDPPPPSPALDLVVLLDISDVQVLERAAHQAGELPLGRKQIQHRISGFHDTWPKLEKWFGDQQNILVKVTADVDEDTLFSNVKIVLMDTMDSVEKALGDSRKMSTSSSAEHTCPESIPVYLVPYWENVCNSYVTNVKTVMQNLRSERELIIHHLYNIRENFRQYLQKTDLKQEFVSAWQRDYNSVPDNIREDEETKGELHQRLDDLRERLWDICDKRKEEAEQERAGVIDDGWLDDHTAVLINHYSALMQIEVGRFQDSLCLLRDYYTAMCKTAFPESTRGFTCVPLIDITADDHVELEEPKMFPLVSCRSPTSELLRQVLHHPDEKLLQEFFQTALSAVRSMVCEEKPLLCHLIICVSAALCVDTNECVVLGAPTPQQEPSPQPVVEKNPEEVKRKAERKRIKQEFTAALKREEHAVKLRLELIKAHALRTVSSLQQKAEQAYRNMEEWLGTRFLSEMNSIDQLTELVRQHIENGVQIHHELVLQSADFCVDGDTLVVASPSPAPRRSPLEQPRNSTLTVQKLHILCAQLRKTAPLTEVLHELTSPHMGSNVLPEPWMHITPSQMLDWRQFLLSAALPWPFPLQTQLLKTLQRYRAIDTAGTGLITQEQYAQIELWFPSERDLPVPDDPNEPLPYDRLGNLKKFFFSLFASTHSSPLMLDYLSMLLYFCCHPEPAQGFTRALSLVIGHTLHYKHTGPLTQSVPYIEGAGVEECDADEEVESEEAGVSVDDVLRVLSHGDDHVSSRLNRFEPNHRSRDELREELLKVFKELGFKGEEKIPFSTLSQHPFLQDLMEASSQYLLPVSVTNKYVISHNRAQW</sequence>
<feature type="compositionally biased region" description="Basic and acidic residues" evidence="2">
    <location>
        <begin position="635"/>
        <end position="645"/>
    </location>
</feature>
<dbReference type="GO" id="GO:0005737">
    <property type="term" value="C:cytoplasm"/>
    <property type="evidence" value="ECO:0007669"/>
    <property type="project" value="UniProtKB-ARBA"/>
</dbReference>
<dbReference type="SUPFAM" id="SSF52540">
    <property type="entry name" value="P-loop containing nucleoside triphosphate hydrolases"/>
    <property type="match status" value="1"/>
</dbReference>
<dbReference type="PANTHER" id="PTHR14919">
    <property type="entry name" value="KPL2-RELATED"/>
    <property type="match status" value="1"/>
</dbReference>
<evidence type="ECO:0000313" key="4">
    <source>
        <dbReference type="Ensembl" id="ENSCCRP00020032259.1"/>
    </source>
</evidence>
<feature type="coiled-coil region" evidence="1">
    <location>
        <begin position="270"/>
        <end position="337"/>
    </location>
</feature>
<dbReference type="Pfam" id="PF00406">
    <property type="entry name" value="ADK"/>
    <property type="match status" value="1"/>
</dbReference>
<dbReference type="Gene3D" id="3.40.50.300">
    <property type="entry name" value="P-loop containing nucleotide triphosphate hydrolases"/>
    <property type="match status" value="1"/>
</dbReference>
<keyword evidence="1" id="KW-0175">Coiled coil</keyword>